<dbReference type="Proteomes" id="UP000199382">
    <property type="component" value="Unassembled WGS sequence"/>
</dbReference>
<gene>
    <name evidence="1" type="ORF">SAMN04488026_106633</name>
</gene>
<protein>
    <recommendedName>
        <fullName evidence="3">Lysophospholipase</fullName>
    </recommendedName>
</protein>
<evidence type="ECO:0000313" key="2">
    <source>
        <dbReference type="Proteomes" id="UP000199382"/>
    </source>
</evidence>
<evidence type="ECO:0000313" key="1">
    <source>
        <dbReference type="EMBL" id="SDL07714.1"/>
    </source>
</evidence>
<accession>A0A1G9H4I9</accession>
<organism evidence="1 2">
    <name type="scientific">Aliiruegeria lutimaris</name>
    <dbReference type="NCBI Taxonomy" id="571298"/>
    <lineage>
        <taxon>Bacteria</taxon>
        <taxon>Pseudomonadati</taxon>
        <taxon>Pseudomonadota</taxon>
        <taxon>Alphaproteobacteria</taxon>
        <taxon>Rhodobacterales</taxon>
        <taxon>Roseobacteraceae</taxon>
        <taxon>Aliiruegeria</taxon>
    </lineage>
</organism>
<dbReference type="OrthoDB" id="9798292at2"/>
<sequence length="165" mass="18511">MPLAFALRQEAATLYGLPVGESVDKHINLVKLCVGAERVEDLLLWQQTPRAHGPDGLPRHVTRMWPKRGEELLNGGSLYWVFKGLILARQRLLRLDEVLGGDGITRCALVLDPEVHRTESVPRRPFQGWRYLKPEDSPADLAEARQHEDTLPPELSAALAEIGVR</sequence>
<evidence type="ECO:0008006" key="3">
    <source>
        <dbReference type="Google" id="ProtNLM"/>
    </source>
</evidence>
<dbReference type="InterPro" id="IPR008320">
    <property type="entry name" value="UCP032025"/>
</dbReference>
<dbReference type="STRING" id="571298.SAMN04488026_106633"/>
<keyword evidence="2" id="KW-1185">Reference proteome</keyword>
<reference evidence="1 2" key="1">
    <citation type="submission" date="2016-10" db="EMBL/GenBank/DDBJ databases">
        <authorList>
            <person name="de Groot N.N."/>
        </authorList>
    </citation>
    <scope>NUCLEOTIDE SEQUENCE [LARGE SCALE GENOMIC DNA]</scope>
    <source>
        <strain evidence="1 2">DSM 25294</strain>
    </source>
</reference>
<dbReference type="Pfam" id="PF07370">
    <property type="entry name" value="DUF1489"/>
    <property type="match status" value="1"/>
</dbReference>
<dbReference type="PIRSF" id="PIRSF032025">
    <property type="entry name" value="UCP032025"/>
    <property type="match status" value="1"/>
</dbReference>
<name>A0A1G9H4I9_9RHOB</name>
<proteinExistence type="predicted"/>
<dbReference type="EMBL" id="FNEK01000066">
    <property type="protein sequence ID" value="SDL07714.1"/>
    <property type="molecule type" value="Genomic_DNA"/>
</dbReference>
<dbReference type="AlphaFoldDB" id="A0A1G9H4I9"/>